<dbReference type="PANTHER" id="PTHR45527:SF1">
    <property type="entry name" value="FATTY ACID SYNTHASE"/>
    <property type="match status" value="1"/>
</dbReference>
<dbReference type="SMART" id="SM00823">
    <property type="entry name" value="PKS_PP"/>
    <property type="match status" value="3"/>
</dbReference>
<dbReference type="InterPro" id="IPR029058">
    <property type="entry name" value="AB_hydrolase_fold"/>
</dbReference>
<keyword evidence="7" id="KW-1185">Reference proteome</keyword>
<dbReference type="InterPro" id="IPR036736">
    <property type="entry name" value="ACP-like_sf"/>
</dbReference>
<dbReference type="NCBIfam" id="TIGR01733">
    <property type="entry name" value="AA-adenyl-dom"/>
    <property type="match status" value="3"/>
</dbReference>
<dbReference type="InterPro" id="IPR023213">
    <property type="entry name" value="CAT-like_dom_sf"/>
</dbReference>
<dbReference type="CDD" id="cd12117">
    <property type="entry name" value="A_NRPS_Srf_like"/>
    <property type="match status" value="1"/>
</dbReference>
<dbReference type="InterPro" id="IPR013217">
    <property type="entry name" value="Methyltransf_12"/>
</dbReference>
<dbReference type="CDD" id="cd05930">
    <property type="entry name" value="A_NRPS"/>
    <property type="match status" value="1"/>
</dbReference>
<gene>
    <name evidence="6" type="ORF">ACIGXA_21400</name>
</gene>
<dbReference type="SUPFAM" id="SSF53335">
    <property type="entry name" value="S-adenosyl-L-methionine-dependent methyltransferases"/>
    <property type="match status" value="2"/>
</dbReference>
<dbReference type="Gene3D" id="3.30.559.30">
    <property type="entry name" value="Nonribosomal peptide synthetase, condensation domain"/>
    <property type="match status" value="3"/>
</dbReference>
<dbReference type="NCBIfam" id="NF003417">
    <property type="entry name" value="PRK04813.1"/>
    <property type="match status" value="5"/>
</dbReference>
<dbReference type="InterPro" id="IPR001242">
    <property type="entry name" value="Condensation_dom"/>
</dbReference>
<sequence length="4250" mass="464312">MTSSGLEDILPLSPMQEGLLFHSRYEQDGADVYGVQHVFDVAGAIDGENLRAAVRALVQRHPNLRASFRQVGSGRTVQTISRQVDVPWEEYDLSSLPDDEAEAEFVRLAAKEHGRRFDLAEPPLLRFSLVRLTGEHHRLILTTHHILLDGWSTPILVRELTALYDSHGDTSVLPRVTPYRQFLGWLAQQDQQAAEAAWREVCSELEQPTLVTSVDPGRAARMPERIIVELDEERTAALAEWARGQGVTLNTVLQAGWGLVLSRRTGQDDVVFGAVVAGRDPQLSGVESMVGLLIAMVPVRVRLDPAQSLLTTVVRLQDEQSRLTAHHHLGLARIQQLAGLGDLFDTSVVFENYPWDDPATKAGAGLQITPDLGRGRDATHYPLTLIAAPGRRLHLRLDYRDDLFDRAAARTFLDRLIQVLDLMVADADRPVGRIDLLTAAERRELLVTRNDTATVTDGSTLPGLFEAQVERAPDAIAVTFDDTNLTYTELNTRANRLAHLLISHGIGPEHNVALALPRTTDLVTAILAVLKTGAAYLPLDPQYPTPRLTHMITDAQPTLTLTTTTTQNNLPHHTTPTLHLDHPTHQTDLTHQPTHNPTDHDRTTPLTPHHPAYIIYTSGSTGRPKGVVMPASALLNLLAWHHRTVGGAPGSRTAQFTAISFDVSAQEILSAVAYGKTLVIPDEAVRRDAGRFAAWLDNCRIDELFAPNLVLEALAEAAVEQSRTLPRLRTVAQAGEALTLSGQVRAFHRSAPGRGLHNHYGPTETHVVTAHTLAGDPDLWQLPAPIGRPIANTRAYVLDGGLQLVAPGVVGELYIAGAGVARGYLGRSALTAERFVADPFGLEPGGRMYRTGDLVRWNDDGELEFIGRADHQVKIRGFRIEPGEIEKVLTDHPDIAHVAVTTHEDQPGRSRLVAYVVTRRALLPQQIRDFAQQSLPEHMVPSAVILLDRLPLTTTGKLDHAALPTPDFALAGSGREARTPQEQIVSDLFAQVLGLPRAGIDDDFFDLGGHSLLATRLIARIRATFGVEMGLRTLFEARTVAAVAAQLDTAGPARRAPTTRERPEVMPLSFAQRRLWFIHQMEGPSATYNIPLALRLTGELDRDALQSALGDLVARHESLRTVFPEIDGTPYQHVLTPEAAAPRVTVTPTTETELPTALEHAARHAFDLAVEPPLRADLFQVSPQEHVLLLVVHHIAGDGWSLGPLAADLTQAYTARTQGETPHWVPLPVQYADYTLWQNELLGDQNDPDSLFATQIDYWTNTLADLPDQLSIPTDRPRPAVMTYRGDYVTVTIDPELHQRLADLARSTGTSLFMVLQAGLASLLTRLGAGHDIPLGSPIAGRTDQNLDHLIGFFVNTLVLRTDTTGDPTFTQLLNQVRETSLAAYAHQDVPFEYLVEILNPTRTLAHHPLFQIMLALQNAPEGTFQLPGLRIDLAPGRTGTAKFDLFFSLAEQRGANGEPHGIDGAVEYSSDIYDAPTVHSLFERWIQLLDAATAHPDQPLSTINVLTPTEHHQLLHTWQDTASPVSETLLPDRFAARAAATPDAVALIVGDSSLSYAELNARANRLAHALLQRGAGPDQVIALALPRSADLVVALLAVLKTGAAYLPLDPDHPAARIEYVLEDARPALVLTTTRTDRLVAGGSSQRLVLDAANVRALVADCSDTDPTDADRVAPLRPADAAYVIYTSGSTGRPKGVVVPHAALLNFLEAMRQKVELQPEERLLAVTTVAFDIAALELYHPLLSGAAVVLTPKESVAQPSAVLDLIARHGVTVLQGTPSLWQLLVAHNAEALRGLRMLVGGEALPTALAEEMRELTGDLTNLYGPTETTIWSTAGDLAGGAGAAPIGRPIANTRTYVLDDELQLVAPGVVGELYISGAGVARGYLGRSALTAERFVADPYGLEPAGRMYRTGDLVRWNDGGELEFIGRADHQVKIRGFRIEPGEIEKVLTDHPDIAQAAVVVREDQPGDARLVGYVVADSSTDDRDEQAEESQLSEWQELYDSVYTSATKTVFGENFASWNSSYDGRPIPLEEMREWRDTTVERIRTLRPRRILEIGVGTGLLLAQLAPECDEYWGTDFSPTVIKELQAQVDNDPVLLPRVRLRTQPAHDFGGLPDHHFDTIVLNSVAQYFPNAGYLEQVLHHAVRALAPGGAVFVGDVRNPRLLRTFTTAVQAARTDDADPATIRRAVEQSLVLGKELLIDPEYFTALTHHIPDIAGTDIQLKRGTAHNELTRYRYDATLYKTGINPHPLTHTPHHPWNQSADDATANLADLRRRLETQQPAELRVTGVPNPRLTHELALQHALDHHAPLPTHISDSPIDLEMFHQLGDELGYWSGITWSTHDVDTVDVTYIVRTRLADSTPTHTYTPVDTSGSGSTLSTWVVNPATSRGTAALLTTLRELTRQHLPDYMQPTAIVPLDRLPLTANGKLDRAALPAPDFASVGSGREARTPQEQIVCDLFAQVLGLPRAGVDDDFFDLGGHSLLATRLIAQIRSVFGVEVGLRTLFEGPTPAAVAALLDTAGPGRLALTVRERPEVMPLSFAQRRLWFIHQMEGPSATYNIPLALRLTGELDRDALRTAIGDLVIRHESLRTVFPEIDGTPYQHVLTPEAAAPQVTVTPTTETELPTVLEQAAQHAFDLAVEPPLRAELFELSPQEHVLLLVVHHIAGDGWSLGPLAADLTQAYTARTQGETPHWVPLPVQYADYTLWQNELLGDQNDPDSLFATQIDYWTNTLAGLPDQLSIPTDRPRPAVMTYRGDYVTVTINPELHQRLADLARSTGTSLFMVLQAGLASLLTRLGAGHDIPLGSPIAGRTDQNLDHLIGFFVNTLVLRTDTTGDPTFTQLLNQVRETSLAAYAHQDVPFEYLVEILNPTRTLAHHPLFQIMLALQNAPEGTFQLPGLRIDLAPGRTGTAKFDLFFSLAEQRGANGELQGISGAVEYSSDIYDAPTVRALFDRWIQLLDAVTAHPDQPLSSTNVLTPTEQHQLIHTWQDTTLPLPEASLADLFNRQVVKTPDAPAVITTDSSLTYQDIDARANQLAHHLIARGVRPGDAIAVLLQRSPATITTLLALMKTGAVYVPLDARYPSERIHHILEQTNTTLILTDTTSQTALPPTTADLLITDTTQLNQHDQHAPNVPVHSDAAAYVMYTSGSTGNPKGVVVTHRNVTSLALDPRFDTTAHQRVLHHSPAAFDASTYEVWVPLLNGGAIVIAPAGDLDIPLLQKTITDHHVTAAWLTSSLFNVMTEHHPETLTGVHQIWTGGEAVSGPSVQRLQHLCPTTVVVDGYGPTETTTFATCHPIPNPYTGNTTVPIGQPMANTRTYVLDDHLQPVPPGVTGELYIAGTGLAHGYLNQPALTAERFTADPHNPQPGARMYRTGDLARWNPDGNLEYTGRADHQIKIRGFRIEPGEIEKVLTDHPDITQAAVITHENQPGDAHLVAYVAADRSVPTSDEDERAQIGEWQELYDSLYTESGAEFGEDFSGWNSSYDDSAIPLSEMREWREATVERVRALKPGRVLEIGVGTGLLLSKLAPECDEYWATDLSPTVIEAMRSHVDADPELAGRVTLRAQAAHEHHGLPQGHFDTVVLNSVVQYFPNAEYLRQVIEQAVRLLAPGGALFVGDVRNTRLLRTFTTAVQAARADDADPATIRRAVEQSLVLGKELLIDPEYFTALTHHIPDIAGTDIQLKRGTAQNELTRYRYDATLYKTGINPHPLTHTPHHPWNEDLGTLAERLRDERPDQLRVTSVPNTRIANDRAVQHAVEAGARRAAPHTAHADLEAFHHLGDELGYWTAITWSSHDAGAVDVTYVNRGLLGDAAPVGTYAPAGSTDAGTPLSTWVINPATSRGTAALLTALREHTRQHLPDYMQPTAIVPLDRLPLTANGKLDRAALLALDPERGDIGRAPGTPQEQVVCELFAETLGRSVVGVDEDFFELGGHSLLATRLIARLRSAFGVELGLRSLFESPTPGKIAARLDVDDPDGSYEVVLPLRTRGSRPPLFCIHPGGGISWSYSALIKHLDPQYPLYGIQARSLARPEARPDSIEQMAVDYADQIRTVQPHGPYHLAGWSFGGLCAHAVAAEFQRRGERVALVAVLDVIPNWQGLTHADVPAPDDRVMLLYHVGLVDDGSHRDSGEEMTFARAREILRRQGSVLANLEEDRLATITEISANNTHLTVDYQPGPIDGDLVLIACSEQQDPPVTAEAWQPHVRGSVEAHVVSGEHGTMLTRPGTLAQIGQILSAKLHDVAGDR</sequence>
<name>A0ABW8C9I0_9ACTN</name>
<organism evidence="6 7">
    <name type="scientific">Streptomyces fildesensis</name>
    <dbReference type="NCBI Taxonomy" id="375757"/>
    <lineage>
        <taxon>Bacteria</taxon>
        <taxon>Bacillati</taxon>
        <taxon>Actinomycetota</taxon>
        <taxon>Actinomycetes</taxon>
        <taxon>Kitasatosporales</taxon>
        <taxon>Streptomycetaceae</taxon>
        <taxon>Streptomyces</taxon>
    </lineage>
</organism>
<evidence type="ECO:0000256" key="2">
    <source>
        <dbReference type="ARBA" id="ARBA00022450"/>
    </source>
</evidence>
<feature type="domain" description="Carrier" evidence="5">
    <location>
        <begin position="3904"/>
        <end position="3979"/>
    </location>
</feature>
<dbReference type="Pfam" id="PF00668">
    <property type="entry name" value="Condensation"/>
    <property type="match status" value="3"/>
</dbReference>
<protein>
    <submittedName>
        <fullName evidence="6">Amino acid adenylation domain-containing protein</fullName>
    </submittedName>
</protein>
<proteinExistence type="predicted"/>
<accession>A0ABW8C9I0</accession>
<dbReference type="Pfam" id="PF00975">
    <property type="entry name" value="Thioesterase"/>
    <property type="match status" value="1"/>
</dbReference>
<evidence type="ECO:0000313" key="6">
    <source>
        <dbReference type="EMBL" id="MFI9103078.1"/>
    </source>
</evidence>
<dbReference type="Pfam" id="PF00550">
    <property type="entry name" value="PP-binding"/>
    <property type="match status" value="3"/>
</dbReference>
<feature type="domain" description="Carrier" evidence="5">
    <location>
        <begin position="2448"/>
        <end position="2523"/>
    </location>
</feature>
<dbReference type="Gene3D" id="2.30.38.10">
    <property type="entry name" value="Luciferase, Domain 3"/>
    <property type="match status" value="3"/>
</dbReference>
<dbReference type="InterPro" id="IPR009081">
    <property type="entry name" value="PP-bd_ACP"/>
</dbReference>
<dbReference type="EMBL" id="JBITYG010000006">
    <property type="protein sequence ID" value="MFI9103078.1"/>
    <property type="molecule type" value="Genomic_DNA"/>
</dbReference>
<dbReference type="PROSITE" id="PS50075">
    <property type="entry name" value="CARRIER"/>
    <property type="match status" value="3"/>
</dbReference>
<dbReference type="PROSITE" id="PS00012">
    <property type="entry name" value="PHOSPHOPANTETHEINE"/>
    <property type="match status" value="3"/>
</dbReference>
<keyword evidence="2" id="KW-0596">Phosphopantetheine</keyword>
<dbReference type="InterPro" id="IPR006162">
    <property type="entry name" value="Ppantetheine_attach_site"/>
</dbReference>
<dbReference type="Pfam" id="PF08242">
    <property type="entry name" value="Methyltransf_12"/>
    <property type="match status" value="2"/>
</dbReference>
<dbReference type="Pfam" id="PF00501">
    <property type="entry name" value="AMP-binding"/>
    <property type="match status" value="3"/>
</dbReference>
<dbReference type="InterPro" id="IPR020845">
    <property type="entry name" value="AMP-binding_CS"/>
</dbReference>
<dbReference type="CDD" id="cd19543">
    <property type="entry name" value="DCL_NRPS"/>
    <property type="match status" value="1"/>
</dbReference>
<dbReference type="SUPFAM" id="SSF56801">
    <property type="entry name" value="Acetyl-CoA synthetase-like"/>
    <property type="match status" value="3"/>
</dbReference>
<dbReference type="PANTHER" id="PTHR45527">
    <property type="entry name" value="NONRIBOSOMAL PEPTIDE SYNTHETASE"/>
    <property type="match status" value="1"/>
</dbReference>
<dbReference type="Gene3D" id="3.40.50.1820">
    <property type="entry name" value="alpha/beta hydrolase"/>
    <property type="match status" value="1"/>
</dbReference>
<dbReference type="CDD" id="cd17651">
    <property type="entry name" value="A_NRPS_VisG_like"/>
    <property type="match status" value="1"/>
</dbReference>
<dbReference type="Gene3D" id="3.40.50.150">
    <property type="entry name" value="Vaccinia Virus protein VP39"/>
    <property type="match status" value="2"/>
</dbReference>
<comment type="cofactor">
    <cofactor evidence="1">
        <name>pantetheine 4'-phosphate</name>
        <dbReference type="ChEBI" id="CHEBI:47942"/>
    </cofactor>
</comment>
<dbReference type="Proteomes" id="UP001614394">
    <property type="component" value="Unassembled WGS sequence"/>
</dbReference>
<dbReference type="SUPFAM" id="SSF52777">
    <property type="entry name" value="CoA-dependent acyltransferases"/>
    <property type="match status" value="6"/>
</dbReference>
<evidence type="ECO:0000313" key="7">
    <source>
        <dbReference type="Proteomes" id="UP001614394"/>
    </source>
</evidence>
<dbReference type="Pfam" id="PF13193">
    <property type="entry name" value="AMP-binding_C"/>
    <property type="match status" value="1"/>
</dbReference>
<reference evidence="6 7" key="1">
    <citation type="submission" date="2024-10" db="EMBL/GenBank/DDBJ databases">
        <title>The Natural Products Discovery Center: Release of the First 8490 Sequenced Strains for Exploring Actinobacteria Biosynthetic Diversity.</title>
        <authorList>
            <person name="Kalkreuter E."/>
            <person name="Kautsar S.A."/>
            <person name="Yang D."/>
            <person name="Bader C.D."/>
            <person name="Teijaro C.N."/>
            <person name="Fluegel L."/>
            <person name="Davis C.M."/>
            <person name="Simpson J.R."/>
            <person name="Lauterbach L."/>
            <person name="Steele A.D."/>
            <person name="Gui C."/>
            <person name="Meng S."/>
            <person name="Li G."/>
            <person name="Viehrig K."/>
            <person name="Ye F."/>
            <person name="Su P."/>
            <person name="Kiefer A.F."/>
            <person name="Nichols A."/>
            <person name="Cepeda A.J."/>
            <person name="Yan W."/>
            <person name="Fan B."/>
            <person name="Jiang Y."/>
            <person name="Adhikari A."/>
            <person name="Zheng C.-J."/>
            <person name="Schuster L."/>
            <person name="Cowan T.M."/>
            <person name="Smanski M.J."/>
            <person name="Chevrette M.G."/>
            <person name="De Carvalho L.P.S."/>
            <person name="Shen B."/>
        </authorList>
    </citation>
    <scope>NUCLEOTIDE SEQUENCE [LARGE SCALE GENOMIC DNA]</scope>
    <source>
        <strain evidence="6 7">NPDC053399</strain>
    </source>
</reference>
<dbReference type="InterPro" id="IPR020802">
    <property type="entry name" value="TesA-like"/>
</dbReference>
<dbReference type="Gene3D" id="1.10.1200.10">
    <property type="entry name" value="ACP-like"/>
    <property type="match status" value="2"/>
</dbReference>
<feature type="domain" description="Carrier" evidence="5">
    <location>
        <begin position="976"/>
        <end position="1051"/>
    </location>
</feature>
<keyword evidence="4" id="KW-0677">Repeat</keyword>
<dbReference type="Gene3D" id="3.30.559.10">
    <property type="entry name" value="Chloramphenicol acetyltransferase-like domain"/>
    <property type="match status" value="3"/>
</dbReference>
<dbReference type="Gene3D" id="3.30.300.30">
    <property type="match status" value="5"/>
</dbReference>
<evidence type="ECO:0000259" key="5">
    <source>
        <dbReference type="PROSITE" id="PS50075"/>
    </source>
</evidence>
<dbReference type="InterPro" id="IPR045851">
    <property type="entry name" value="AMP-bd_C_sf"/>
</dbReference>
<dbReference type="SUPFAM" id="SSF53474">
    <property type="entry name" value="alpha/beta-Hydrolases"/>
    <property type="match status" value="1"/>
</dbReference>
<dbReference type="SMART" id="SM00824">
    <property type="entry name" value="PKS_TE"/>
    <property type="match status" value="1"/>
</dbReference>
<dbReference type="InterPro" id="IPR029063">
    <property type="entry name" value="SAM-dependent_MTases_sf"/>
</dbReference>
<evidence type="ECO:0000256" key="4">
    <source>
        <dbReference type="ARBA" id="ARBA00022737"/>
    </source>
</evidence>
<dbReference type="InterPro" id="IPR000873">
    <property type="entry name" value="AMP-dep_synth/lig_dom"/>
</dbReference>
<dbReference type="SUPFAM" id="SSF47336">
    <property type="entry name" value="ACP-like"/>
    <property type="match status" value="3"/>
</dbReference>
<dbReference type="RefSeq" id="WP_399651575.1">
    <property type="nucleotide sequence ID" value="NZ_JBITYG010000006.1"/>
</dbReference>
<comment type="caution">
    <text evidence="6">The sequence shown here is derived from an EMBL/GenBank/DDBJ whole genome shotgun (WGS) entry which is preliminary data.</text>
</comment>
<keyword evidence="3" id="KW-0597">Phosphoprotein</keyword>
<dbReference type="InterPro" id="IPR010071">
    <property type="entry name" value="AA_adenyl_dom"/>
</dbReference>
<dbReference type="InterPro" id="IPR025110">
    <property type="entry name" value="AMP-bd_C"/>
</dbReference>
<dbReference type="InterPro" id="IPR020806">
    <property type="entry name" value="PKS_PP-bd"/>
</dbReference>
<dbReference type="InterPro" id="IPR001031">
    <property type="entry name" value="Thioesterase"/>
</dbReference>
<dbReference type="CDD" id="cd02440">
    <property type="entry name" value="AdoMet_MTases"/>
    <property type="match status" value="2"/>
</dbReference>
<dbReference type="Gene3D" id="3.40.50.980">
    <property type="match status" value="6"/>
</dbReference>
<dbReference type="CDD" id="cd19540">
    <property type="entry name" value="LCL_NRPS-like"/>
    <property type="match status" value="2"/>
</dbReference>
<evidence type="ECO:0000256" key="3">
    <source>
        <dbReference type="ARBA" id="ARBA00022553"/>
    </source>
</evidence>
<dbReference type="PROSITE" id="PS00455">
    <property type="entry name" value="AMP_BINDING"/>
    <property type="match status" value="3"/>
</dbReference>
<evidence type="ECO:0000256" key="1">
    <source>
        <dbReference type="ARBA" id="ARBA00001957"/>
    </source>
</evidence>